<comment type="similarity">
    <text evidence="9">Belongs to the G-protein coupled receptor 1 family.</text>
</comment>
<dbReference type="Gene3D" id="1.20.1070.10">
    <property type="entry name" value="Rhodopsin 7-helix transmembrane proteins"/>
    <property type="match status" value="2"/>
</dbReference>
<evidence type="ECO:0000313" key="12">
    <source>
        <dbReference type="EMBL" id="CAH3138711.1"/>
    </source>
</evidence>
<dbReference type="InterPro" id="IPR000276">
    <property type="entry name" value="GPCR_Rhodpsn"/>
</dbReference>
<dbReference type="CDD" id="cd00637">
    <property type="entry name" value="7tm_classA_rhodopsin-like"/>
    <property type="match status" value="1"/>
</dbReference>
<comment type="caution">
    <text evidence="12">The sequence shown here is derived from an EMBL/GenBank/DDBJ whole genome shotgun (WGS) entry which is preliminary data.</text>
</comment>
<keyword evidence="5 9" id="KW-0297">G-protein coupled receptor</keyword>
<dbReference type="PANTHER" id="PTHR24249">
    <property type="entry name" value="HISTAMINE RECEPTOR-RELATED G-PROTEIN COUPLED RECEPTOR"/>
    <property type="match status" value="1"/>
</dbReference>
<keyword evidence="7 9" id="KW-0675">Receptor</keyword>
<evidence type="ECO:0000313" key="13">
    <source>
        <dbReference type="Proteomes" id="UP001159428"/>
    </source>
</evidence>
<dbReference type="AlphaFoldDB" id="A0AAU9X785"/>
<evidence type="ECO:0000256" key="5">
    <source>
        <dbReference type="ARBA" id="ARBA00023040"/>
    </source>
</evidence>
<evidence type="ECO:0000256" key="4">
    <source>
        <dbReference type="ARBA" id="ARBA00022989"/>
    </source>
</evidence>
<dbReference type="PANTHER" id="PTHR24249:SF372">
    <property type="entry name" value="G-PROTEIN COUPLED RECEPTORS FAMILY 1 PROFILE DOMAIN-CONTAINING PROTEIN"/>
    <property type="match status" value="1"/>
</dbReference>
<keyword evidence="3 9" id="KW-0812">Transmembrane</keyword>
<dbReference type="Proteomes" id="UP001159428">
    <property type="component" value="Unassembled WGS sequence"/>
</dbReference>
<dbReference type="EMBL" id="CALNXJ010000032">
    <property type="protein sequence ID" value="CAH3138711.1"/>
    <property type="molecule type" value="Genomic_DNA"/>
</dbReference>
<name>A0AAU9X785_9CNID</name>
<dbReference type="InterPro" id="IPR050569">
    <property type="entry name" value="TAAR"/>
</dbReference>
<feature type="transmembrane region" description="Helical" evidence="10">
    <location>
        <begin position="35"/>
        <end position="61"/>
    </location>
</feature>
<evidence type="ECO:0000256" key="6">
    <source>
        <dbReference type="ARBA" id="ARBA00023136"/>
    </source>
</evidence>
<dbReference type="Pfam" id="PF00001">
    <property type="entry name" value="7tm_1"/>
    <property type="match status" value="1"/>
</dbReference>
<feature type="transmembrane region" description="Helical" evidence="10">
    <location>
        <begin position="225"/>
        <end position="247"/>
    </location>
</feature>
<accession>A0AAU9X785</accession>
<evidence type="ECO:0000256" key="7">
    <source>
        <dbReference type="ARBA" id="ARBA00023170"/>
    </source>
</evidence>
<evidence type="ECO:0000256" key="8">
    <source>
        <dbReference type="ARBA" id="ARBA00023224"/>
    </source>
</evidence>
<dbReference type="GO" id="GO:0004930">
    <property type="term" value="F:G protein-coupled receptor activity"/>
    <property type="evidence" value="ECO:0007669"/>
    <property type="project" value="UniProtKB-KW"/>
</dbReference>
<protein>
    <recommendedName>
        <fullName evidence="11">G-protein coupled receptors family 1 profile domain-containing protein</fullName>
    </recommendedName>
</protein>
<dbReference type="InterPro" id="IPR017452">
    <property type="entry name" value="GPCR_Rhodpsn_7TM"/>
</dbReference>
<feature type="domain" description="G-protein coupled receptors family 1 profile" evidence="11">
    <location>
        <begin position="53"/>
        <end position="243"/>
    </location>
</feature>
<proteinExistence type="inferred from homology"/>
<gene>
    <name evidence="12" type="ORF">PMEA_00018571</name>
</gene>
<organism evidence="12 13">
    <name type="scientific">Pocillopora meandrina</name>
    <dbReference type="NCBI Taxonomy" id="46732"/>
    <lineage>
        <taxon>Eukaryota</taxon>
        <taxon>Metazoa</taxon>
        <taxon>Cnidaria</taxon>
        <taxon>Anthozoa</taxon>
        <taxon>Hexacorallia</taxon>
        <taxon>Scleractinia</taxon>
        <taxon>Astrocoeniina</taxon>
        <taxon>Pocilloporidae</taxon>
        <taxon>Pocillopora</taxon>
    </lineage>
</organism>
<evidence type="ECO:0000259" key="11">
    <source>
        <dbReference type="PROSITE" id="PS50262"/>
    </source>
</evidence>
<keyword evidence="13" id="KW-1185">Reference proteome</keyword>
<sequence>MVMNTSDFAEEPQLRTCVMNKVVWSNSYDTEKTSFAIIAIILNGLSMPVIILMNALVVAAVKTTPRLRTNYNFLLACLAGTDLLVGIVVQPSFIAVQINVLRGISLEQFCQHEKEFSYFAIIPILSSFYHLTLISVERFVAIKHPYRYTTVCTNRCLITAVAISWVMTSFRVCFSMFNFFVIIFCHISVYFVSRRHECRIRSEQVSLQAAADFAKEKKALKTTRIIILTLLLCILPPSVYGLFLRIFSNSSNYIVTVVHLSHPVGCFKLIFDHSTEGKRFNALPISERNSSLNKPQTYRRGRGSSCAFVYAVLVKTSLRLQTNYNVVLVC</sequence>
<dbReference type="PROSITE" id="PS00237">
    <property type="entry name" value="G_PROTEIN_RECEP_F1_1"/>
    <property type="match status" value="1"/>
</dbReference>
<evidence type="ECO:0000256" key="1">
    <source>
        <dbReference type="ARBA" id="ARBA00004651"/>
    </source>
</evidence>
<dbReference type="PRINTS" id="PR00237">
    <property type="entry name" value="GPCRRHODOPSN"/>
</dbReference>
<feature type="transmembrane region" description="Helical" evidence="10">
    <location>
        <begin position="116"/>
        <end position="136"/>
    </location>
</feature>
<keyword evidence="8 9" id="KW-0807">Transducer</keyword>
<reference evidence="12 13" key="1">
    <citation type="submission" date="2022-05" db="EMBL/GenBank/DDBJ databases">
        <authorList>
            <consortium name="Genoscope - CEA"/>
            <person name="William W."/>
        </authorList>
    </citation>
    <scope>NUCLEOTIDE SEQUENCE [LARGE SCALE GENOMIC DNA]</scope>
</reference>
<keyword evidence="4 10" id="KW-1133">Transmembrane helix</keyword>
<dbReference type="SUPFAM" id="SSF81321">
    <property type="entry name" value="Family A G protein-coupled receptor-like"/>
    <property type="match status" value="1"/>
</dbReference>
<keyword evidence="2" id="KW-1003">Cell membrane</keyword>
<evidence type="ECO:0000256" key="9">
    <source>
        <dbReference type="RuleBase" id="RU000688"/>
    </source>
</evidence>
<evidence type="ECO:0000256" key="10">
    <source>
        <dbReference type="SAM" id="Phobius"/>
    </source>
</evidence>
<dbReference type="PROSITE" id="PS50262">
    <property type="entry name" value="G_PROTEIN_RECEP_F1_2"/>
    <property type="match status" value="1"/>
</dbReference>
<evidence type="ECO:0000256" key="2">
    <source>
        <dbReference type="ARBA" id="ARBA00022475"/>
    </source>
</evidence>
<feature type="transmembrane region" description="Helical" evidence="10">
    <location>
        <begin position="73"/>
        <end position="96"/>
    </location>
</feature>
<evidence type="ECO:0000256" key="3">
    <source>
        <dbReference type="ARBA" id="ARBA00022692"/>
    </source>
</evidence>
<dbReference type="GO" id="GO:0005886">
    <property type="term" value="C:plasma membrane"/>
    <property type="evidence" value="ECO:0007669"/>
    <property type="project" value="UniProtKB-SubCell"/>
</dbReference>
<comment type="subcellular location">
    <subcellularLocation>
        <location evidence="1">Cell membrane</location>
        <topology evidence="1">Multi-pass membrane protein</topology>
    </subcellularLocation>
</comment>
<keyword evidence="6 10" id="KW-0472">Membrane</keyword>